<keyword evidence="1" id="KW-0812">Transmembrane</keyword>
<gene>
    <name evidence="2" type="ORF">SAMN05421791_104141</name>
</gene>
<dbReference type="EMBL" id="FNCK01000004">
    <property type="protein sequence ID" value="SDG25998.1"/>
    <property type="molecule type" value="Genomic_DNA"/>
</dbReference>
<keyword evidence="1" id="KW-0472">Membrane</keyword>
<feature type="transmembrane region" description="Helical" evidence="1">
    <location>
        <begin position="12"/>
        <end position="31"/>
    </location>
</feature>
<dbReference type="OrthoDB" id="2139228at2"/>
<reference evidence="2 3" key="1">
    <citation type="submission" date="2016-10" db="EMBL/GenBank/DDBJ databases">
        <authorList>
            <person name="de Groot N.N."/>
        </authorList>
    </citation>
    <scope>NUCLEOTIDE SEQUENCE [LARGE SCALE GENOMIC DNA]</scope>
    <source>
        <strain evidence="2 3">ATCC BAA-466</strain>
    </source>
</reference>
<evidence type="ECO:0000256" key="1">
    <source>
        <dbReference type="SAM" id="Phobius"/>
    </source>
</evidence>
<dbReference type="Proteomes" id="UP000199708">
    <property type="component" value="Unassembled WGS sequence"/>
</dbReference>
<sequence>MLFNKKNKITNIIAGTAIVAAVTGVILYAYLDDDANERVRGMINREKVKAYVKHTLNGSDHLVNMVNDLSDEEVNTLIGIANKTKATQSHMSEGFKQIINRAKELADDAGEKVNNLF</sequence>
<name>A0A1G7SSS7_9LACT</name>
<dbReference type="STRING" id="120956.SAMN05421791_104141"/>
<dbReference type="RefSeq" id="WP_090289814.1">
    <property type="nucleotide sequence ID" value="NZ_FNCK01000004.1"/>
</dbReference>
<proteinExistence type="predicted"/>
<evidence type="ECO:0000313" key="3">
    <source>
        <dbReference type="Proteomes" id="UP000199708"/>
    </source>
</evidence>
<organism evidence="2 3">
    <name type="scientific">Facklamia miroungae</name>
    <dbReference type="NCBI Taxonomy" id="120956"/>
    <lineage>
        <taxon>Bacteria</taxon>
        <taxon>Bacillati</taxon>
        <taxon>Bacillota</taxon>
        <taxon>Bacilli</taxon>
        <taxon>Lactobacillales</taxon>
        <taxon>Aerococcaceae</taxon>
        <taxon>Facklamia</taxon>
    </lineage>
</organism>
<protein>
    <submittedName>
        <fullName evidence="2">Uncharacterized protein</fullName>
    </submittedName>
</protein>
<accession>A0A1G7SSS7</accession>
<dbReference type="AlphaFoldDB" id="A0A1G7SSS7"/>
<keyword evidence="3" id="KW-1185">Reference proteome</keyword>
<evidence type="ECO:0000313" key="2">
    <source>
        <dbReference type="EMBL" id="SDG25998.1"/>
    </source>
</evidence>
<keyword evidence="1" id="KW-1133">Transmembrane helix</keyword>